<sequence length="151" mass="17990">MGRFEYYPKSKAECIGCPDRDKCDAQTSHLILVDCKSFYYTYNLLEPYNRMPELTENEEQQKEIMEQYLEEHEKHPILLFPWIVNGALAAELALKFLTFRETKSFETTHDLRKLYRQLPTVHKSELLERLKIQAHQNEETLTQNLESFAEE</sequence>
<keyword evidence="2" id="KW-1185">Reference proteome</keyword>
<organism evidence="1 2">
    <name type="scientific">Pseudoflavonifractor hominis</name>
    <dbReference type="NCBI Taxonomy" id="2763059"/>
    <lineage>
        <taxon>Bacteria</taxon>
        <taxon>Bacillati</taxon>
        <taxon>Bacillota</taxon>
        <taxon>Clostridia</taxon>
        <taxon>Eubacteriales</taxon>
        <taxon>Oscillospiraceae</taxon>
        <taxon>Pseudoflavonifractor</taxon>
    </lineage>
</organism>
<evidence type="ECO:0008006" key="3">
    <source>
        <dbReference type="Google" id="ProtNLM"/>
    </source>
</evidence>
<proteinExistence type="predicted"/>
<protein>
    <recommendedName>
        <fullName evidence="3">HEPN domain-containing protein</fullName>
    </recommendedName>
</protein>
<evidence type="ECO:0000313" key="1">
    <source>
        <dbReference type="EMBL" id="MBC5730435.1"/>
    </source>
</evidence>
<dbReference type="RefSeq" id="WP_186963340.1">
    <property type="nucleotide sequence ID" value="NZ_JACOPR010000003.1"/>
</dbReference>
<reference evidence="1 2" key="1">
    <citation type="submission" date="2020-08" db="EMBL/GenBank/DDBJ databases">
        <title>Genome public.</title>
        <authorList>
            <person name="Liu C."/>
            <person name="Sun Q."/>
        </authorList>
    </citation>
    <scope>NUCLEOTIDE SEQUENCE [LARGE SCALE GENOMIC DNA]</scope>
    <source>
        <strain evidence="1 2">New-38</strain>
    </source>
</reference>
<name>A0ABR7HSC2_9FIRM</name>
<comment type="caution">
    <text evidence="1">The sequence shown here is derived from an EMBL/GenBank/DDBJ whole genome shotgun (WGS) entry which is preliminary data.</text>
</comment>
<gene>
    <name evidence="1" type="ORF">H8S34_06265</name>
</gene>
<dbReference type="Proteomes" id="UP000660021">
    <property type="component" value="Unassembled WGS sequence"/>
</dbReference>
<evidence type="ECO:0000313" key="2">
    <source>
        <dbReference type="Proteomes" id="UP000660021"/>
    </source>
</evidence>
<dbReference type="EMBL" id="JACOPR010000003">
    <property type="protein sequence ID" value="MBC5730435.1"/>
    <property type="molecule type" value="Genomic_DNA"/>
</dbReference>
<accession>A0ABR7HSC2</accession>